<dbReference type="GO" id="GO:0006457">
    <property type="term" value="P:protein folding"/>
    <property type="evidence" value="ECO:0007669"/>
    <property type="project" value="InterPro"/>
</dbReference>
<dbReference type="GO" id="GO:0016272">
    <property type="term" value="C:prefoldin complex"/>
    <property type="evidence" value="ECO:0007669"/>
    <property type="project" value="InterPro"/>
</dbReference>
<dbReference type="Pfam" id="PF01920">
    <property type="entry name" value="Prefoldin_2"/>
    <property type="match status" value="1"/>
</dbReference>
<keyword evidence="6" id="KW-1185">Reference proteome</keyword>
<evidence type="ECO:0008006" key="7">
    <source>
        <dbReference type="Google" id="ProtNLM"/>
    </source>
</evidence>
<dbReference type="PANTHER" id="PTHR21100:SF9">
    <property type="entry name" value="PREFOLDIN SUBUNIT 4"/>
    <property type="match status" value="1"/>
</dbReference>
<feature type="region of interest" description="Disordered" evidence="4">
    <location>
        <begin position="178"/>
        <end position="219"/>
    </location>
</feature>
<name>A0A843UWU1_COLES</name>
<keyword evidence="3" id="KW-0175">Coiled coil</keyword>
<sequence length="384" mass="43709">MAPKKGSSDDIGWQYGTMLDSRHNFKCNYCNFMGQGGGVSRDCKKEENKEMQERIISGWERDEDVEDEVERMQNMCLILMCKKDGPEHRAGLRHGKLTKGQPTESVFRELSMRLAVAVAQGEHGKQTRIEDAYNQQGLKYKVARATTERGEYELDVEVDDHEDPPRPNTFLARVVAEATTEEEGARMAESGRLGESDPADPDPGRVGSVDPANSNGVWPTLDRDIELERVERLIGGGHGHDDDDFERWMEGILRIRSLREAPSQSRRRGSSTQIVEVAVVVTHLREVEVVTVVREEEMETNENLEDASNELILSDEDVLRFQIGEVFAHMPREDVEDRLEKMKEEASKELEKLEEEKESILAQMAELKKILYGKFKDSINLEED</sequence>
<evidence type="ECO:0000256" key="1">
    <source>
        <dbReference type="ARBA" id="ARBA00008045"/>
    </source>
</evidence>
<dbReference type="PANTHER" id="PTHR21100">
    <property type="entry name" value="PREFOLDIN SUBUNIT 4"/>
    <property type="match status" value="1"/>
</dbReference>
<dbReference type="EMBL" id="NMUH01000938">
    <property type="protein sequence ID" value="MQL86917.1"/>
    <property type="molecule type" value="Genomic_DNA"/>
</dbReference>
<feature type="coiled-coil region" evidence="3">
    <location>
        <begin position="290"/>
        <end position="370"/>
    </location>
</feature>
<comment type="caution">
    <text evidence="5">The sequence shown here is derived from an EMBL/GenBank/DDBJ whole genome shotgun (WGS) entry which is preliminary data.</text>
</comment>
<evidence type="ECO:0000313" key="5">
    <source>
        <dbReference type="EMBL" id="MQL86917.1"/>
    </source>
</evidence>
<evidence type="ECO:0000256" key="3">
    <source>
        <dbReference type="SAM" id="Coils"/>
    </source>
</evidence>
<protein>
    <recommendedName>
        <fullName evidence="7">Prefoldin subunit 4</fullName>
    </recommendedName>
</protein>
<dbReference type="AlphaFoldDB" id="A0A843UWU1"/>
<evidence type="ECO:0000313" key="6">
    <source>
        <dbReference type="Proteomes" id="UP000652761"/>
    </source>
</evidence>
<accession>A0A843UWU1</accession>
<evidence type="ECO:0000256" key="4">
    <source>
        <dbReference type="SAM" id="MobiDB-lite"/>
    </source>
</evidence>
<proteinExistence type="inferred from homology"/>
<dbReference type="Proteomes" id="UP000652761">
    <property type="component" value="Unassembled WGS sequence"/>
</dbReference>
<dbReference type="GO" id="GO:0005737">
    <property type="term" value="C:cytoplasm"/>
    <property type="evidence" value="ECO:0007669"/>
    <property type="project" value="TreeGrafter"/>
</dbReference>
<dbReference type="InterPro" id="IPR002777">
    <property type="entry name" value="PFD_beta-like"/>
</dbReference>
<keyword evidence="2" id="KW-0143">Chaperone</keyword>
<dbReference type="GO" id="GO:0051082">
    <property type="term" value="F:unfolded protein binding"/>
    <property type="evidence" value="ECO:0007669"/>
    <property type="project" value="InterPro"/>
</dbReference>
<gene>
    <name evidence="5" type="ORF">Taro_019457</name>
</gene>
<evidence type="ECO:0000256" key="2">
    <source>
        <dbReference type="ARBA" id="ARBA00023186"/>
    </source>
</evidence>
<dbReference type="InterPro" id="IPR016661">
    <property type="entry name" value="PFDN4"/>
</dbReference>
<comment type="similarity">
    <text evidence="1">Belongs to the prefoldin subunit beta family.</text>
</comment>
<reference evidence="5" key="1">
    <citation type="submission" date="2017-07" db="EMBL/GenBank/DDBJ databases">
        <title>Taro Niue Genome Assembly and Annotation.</title>
        <authorList>
            <person name="Atibalentja N."/>
            <person name="Keating K."/>
            <person name="Fields C.J."/>
        </authorList>
    </citation>
    <scope>NUCLEOTIDE SEQUENCE</scope>
    <source>
        <strain evidence="5">Niue_2</strain>
        <tissue evidence="5">Leaf</tissue>
    </source>
</reference>
<organism evidence="5 6">
    <name type="scientific">Colocasia esculenta</name>
    <name type="common">Wild taro</name>
    <name type="synonym">Arum esculentum</name>
    <dbReference type="NCBI Taxonomy" id="4460"/>
    <lineage>
        <taxon>Eukaryota</taxon>
        <taxon>Viridiplantae</taxon>
        <taxon>Streptophyta</taxon>
        <taxon>Embryophyta</taxon>
        <taxon>Tracheophyta</taxon>
        <taxon>Spermatophyta</taxon>
        <taxon>Magnoliopsida</taxon>
        <taxon>Liliopsida</taxon>
        <taxon>Araceae</taxon>
        <taxon>Aroideae</taxon>
        <taxon>Colocasieae</taxon>
        <taxon>Colocasia</taxon>
    </lineage>
</organism>
<dbReference type="OrthoDB" id="10250441at2759"/>